<keyword evidence="3" id="KW-1185">Reference proteome</keyword>
<dbReference type="EMBL" id="CDMC01000012">
    <property type="protein sequence ID" value="CEL08697.1"/>
    <property type="molecule type" value="Genomic_DNA"/>
</dbReference>
<keyword evidence="1" id="KW-1133">Transmembrane helix</keyword>
<reference evidence="3" key="1">
    <citation type="journal article" date="2016" name="Genome Announc.">
        <title>Draft genome sequences of fungus Aspergillus calidoustus.</title>
        <authorList>
            <person name="Horn F."/>
            <person name="Linde J."/>
            <person name="Mattern D.J."/>
            <person name="Walther G."/>
            <person name="Guthke R."/>
            <person name="Scherlach K."/>
            <person name="Martin K."/>
            <person name="Brakhage A.A."/>
            <person name="Petzke L."/>
            <person name="Valiante V."/>
        </authorList>
    </citation>
    <scope>NUCLEOTIDE SEQUENCE [LARGE SCALE GENOMIC DNA]</scope>
    <source>
        <strain evidence="3">SF006504</strain>
    </source>
</reference>
<dbReference type="AlphaFoldDB" id="A0A0U5CF28"/>
<gene>
    <name evidence="2" type="ORF">ASPCAL11842</name>
</gene>
<dbReference type="Gene3D" id="3.40.30.10">
    <property type="entry name" value="Glutaredoxin"/>
    <property type="match status" value="1"/>
</dbReference>
<name>A0A0U5CF28_ASPCI</name>
<sequence>MSRASRLWKKVRQTNKHDGLCLYVYPFSIQCIVVQLTVALALRGKLRASRDLAHLKYRLVNLEKNENLQEWYLLEVNPLGRVPTLTGKGLPSPLTDCLSVIYWVCEQCPELLPAKYRTEILRLLTQLHENFEGYSSANPAVEDLLANHDITPTHRQALEYKRECQRKQREVVANNVSDGHSMTQETTAFLDEIVVQLEKHGNGTIWIFGDVGPTVLDAHVVAFVARLTDISLEDLVPPILRAYAATIMGLPEWQQVMKGRPTVWDPLLEPVDELPN</sequence>
<proteinExistence type="predicted"/>
<dbReference type="Proteomes" id="UP000054771">
    <property type="component" value="Unassembled WGS sequence"/>
</dbReference>
<accession>A0A0U5CF28</accession>
<dbReference type="InterPro" id="IPR036249">
    <property type="entry name" value="Thioredoxin-like_sf"/>
</dbReference>
<dbReference type="SUPFAM" id="SSF52833">
    <property type="entry name" value="Thioredoxin-like"/>
    <property type="match status" value="1"/>
</dbReference>
<evidence type="ECO:0000313" key="3">
    <source>
        <dbReference type="Proteomes" id="UP000054771"/>
    </source>
</evidence>
<dbReference type="OMA" id="SLYSMMA"/>
<evidence type="ECO:0000313" key="2">
    <source>
        <dbReference type="EMBL" id="CEL08697.1"/>
    </source>
</evidence>
<dbReference type="OrthoDB" id="412788at2759"/>
<evidence type="ECO:0000256" key="1">
    <source>
        <dbReference type="SAM" id="Phobius"/>
    </source>
</evidence>
<organism evidence="2 3">
    <name type="scientific">Aspergillus calidoustus</name>
    <dbReference type="NCBI Taxonomy" id="454130"/>
    <lineage>
        <taxon>Eukaryota</taxon>
        <taxon>Fungi</taxon>
        <taxon>Dikarya</taxon>
        <taxon>Ascomycota</taxon>
        <taxon>Pezizomycotina</taxon>
        <taxon>Eurotiomycetes</taxon>
        <taxon>Eurotiomycetidae</taxon>
        <taxon>Eurotiales</taxon>
        <taxon>Aspergillaceae</taxon>
        <taxon>Aspergillus</taxon>
        <taxon>Aspergillus subgen. Nidulantes</taxon>
    </lineage>
</organism>
<keyword evidence="1" id="KW-0812">Transmembrane</keyword>
<feature type="transmembrane region" description="Helical" evidence="1">
    <location>
        <begin position="20"/>
        <end position="42"/>
    </location>
</feature>
<keyword evidence="1" id="KW-0472">Membrane</keyword>
<protein>
    <submittedName>
        <fullName evidence="2">Uncharacterized protein</fullName>
    </submittedName>
</protein>